<evidence type="ECO:0000256" key="1">
    <source>
        <dbReference type="SAM" id="MobiDB-lite"/>
    </source>
</evidence>
<keyword evidence="3" id="KW-1185">Reference proteome</keyword>
<dbReference type="OrthoDB" id="7988731at2759"/>
<dbReference type="AlphaFoldDB" id="A0A4C1SET2"/>
<protein>
    <submittedName>
        <fullName evidence="2">Uncharacterized protein</fullName>
    </submittedName>
</protein>
<dbReference type="Proteomes" id="UP000299102">
    <property type="component" value="Unassembled WGS sequence"/>
</dbReference>
<dbReference type="EMBL" id="BGZK01009815">
    <property type="protein sequence ID" value="GBO99600.1"/>
    <property type="molecule type" value="Genomic_DNA"/>
</dbReference>
<feature type="region of interest" description="Disordered" evidence="1">
    <location>
        <begin position="76"/>
        <end position="124"/>
    </location>
</feature>
<gene>
    <name evidence="2" type="ORF">EVAR_73499_1</name>
</gene>
<evidence type="ECO:0000313" key="2">
    <source>
        <dbReference type="EMBL" id="GBO99600.1"/>
    </source>
</evidence>
<comment type="caution">
    <text evidence="2">The sequence shown here is derived from an EMBL/GenBank/DDBJ whole genome shotgun (WGS) entry which is preliminary data.</text>
</comment>
<name>A0A4C1SET2_EUMVA</name>
<feature type="compositionally biased region" description="Low complexity" evidence="1">
    <location>
        <begin position="90"/>
        <end position="112"/>
    </location>
</feature>
<feature type="compositionally biased region" description="Polar residues" evidence="1">
    <location>
        <begin position="113"/>
        <end position="124"/>
    </location>
</feature>
<accession>A0A4C1SET2</accession>
<organism evidence="2 3">
    <name type="scientific">Eumeta variegata</name>
    <name type="common">Bagworm moth</name>
    <name type="synonym">Eumeta japonica</name>
    <dbReference type="NCBI Taxonomy" id="151549"/>
    <lineage>
        <taxon>Eukaryota</taxon>
        <taxon>Metazoa</taxon>
        <taxon>Ecdysozoa</taxon>
        <taxon>Arthropoda</taxon>
        <taxon>Hexapoda</taxon>
        <taxon>Insecta</taxon>
        <taxon>Pterygota</taxon>
        <taxon>Neoptera</taxon>
        <taxon>Endopterygota</taxon>
        <taxon>Lepidoptera</taxon>
        <taxon>Glossata</taxon>
        <taxon>Ditrysia</taxon>
        <taxon>Tineoidea</taxon>
        <taxon>Psychidae</taxon>
        <taxon>Oiketicinae</taxon>
        <taxon>Eumeta</taxon>
    </lineage>
</organism>
<evidence type="ECO:0000313" key="3">
    <source>
        <dbReference type="Proteomes" id="UP000299102"/>
    </source>
</evidence>
<sequence>MYADPEFNLLPNMPFETIEDLREFDEKLPHDDALRGELKAFLIRHSGKDFTSFIRAALRAIVTDELADRLTKKLKSNGNYTPYISQPIKRSASPARSSSPTPSRSSPNPSSRYLQNLASFNNNS</sequence>
<reference evidence="2 3" key="1">
    <citation type="journal article" date="2019" name="Commun. Biol.">
        <title>The bagworm genome reveals a unique fibroin gene that provides high tensile strength.</title>
        <authorList>
            <person name="Kono N."/>
            <person name="Nakamura H."/>
            <person name="Ohtoshi R."/>
            <person name="Tomita M."/>
            <person name="Numata K."/>
            <person name="Arakawa K."/>
        </authorList>
    </citation>
    <scope>NUCLEOTIDE SEQUENCE [LARGE SCALE GENOMIC DNA]</scope>
</reference>
<proteinExistence type="predicted"/>